<dbReference type="Proteomes" id="UP000699975">
    <property type="component" value="Unassembled WGS sequence"/>
</dbReference>
<dbReference type="SMART" id="SM00419">
    <property type="entry name" value="HTH_CRP"/>
    <property type="match status" value="1"/>
</dbReference>
<dbReference type="InterPro" id="IPR012318">
    <property type="entry name" value="HTH_CRP"/>
</dbReference>
<accession>A0ABS6SLH8</accession>
<feature type="domain" description="HTH crp-type" evidence="1">
    <location>
        <begin position="105"/>
        <end position="176"/>
    </location>
</feature>
<gene>
    <name evidence="2" type="ORF">KCG45_04830</name>
</gene>
<dbReference type="CDD" id="cd00092">
    <property type="entry name" value="HTH_CRP"/>
    <property type="match status" value="1"/>
</dbReference>
<organism evidence="2 3">
    <name type="scientific">Erythrobacter ani</name>
    <dbReference type="NCBI Taxonomy" id="2827235"/>
    <lineage>
        <taxon>Bacteria</taxon>
        <taxon>Pseudomonadati</taxon>
        <taxon>Pseudomonadota</taxon>
        <taxon>Alphaproteobacteria</taxon>
        <taxon>Sphingomonadales</taxon>
        <taxon>Erythrobacteraceae</taxon>
        <taxon>Erythrobacter/Porphyrobacter group</taxon>
        <taxon>Erythrobacter</taxon>
    </lineage>
</organism>
<name>A0ABS6SLH8_9SPHN</name>
<comment type="caution">
    <text evidence="2">The sequence shown here is derived from an EMBL/GenBank/DDBJ whole genome shotgun (WGS) entry which is preliminary data.</text>
</comment>
<dbReference type="Pfam" id="PF13545">
    <property type="entry name" value="HTH_Crp_2"/>
    <property type="match status" value="1"/>
</dbReference>
<evidence type="ECO:0000259" key="1">
    <source>
        <dbReference type="PROSITE" id="PS51063"/>
    </source>
</evidence>
<reference evidence="2 3" key="1">
    <citation type="submission" date="2021-04" db="EMBL/GenBank/DDBJ databases">
        <authorList>
            <person name="Pira H."/>
            <person name="Risdian C."/>
            <person name="Wink J."/>
        </authorList>
    </citation>
    <scope>NUCLEOTIDE SEQUENCE [LARGE SCALE GENOMIC DNA]</scope>
    <source>
        <strain evidence="2 3">WH131</strain>
    </source>
</reference>
<proteinExistence type="predicted"/>
<protein>
    <submittedName>
        <fullName evidence="2">Helix-turn-helix domain-containing protein</fullName>
    </submittedName>
</protein>
<evidence type="ECO:0000313" key="2">
    <source>
        <dbReference type="EMBL" id="MBV7265494.1"/>
    </source>
</evidence>
<keyword evidence="3" id="KW-1185">Reference proteome</keyword>
<evidence type="ECO:0000313" key="3">
    <source>
        <dbReference type="Proteomes" id="UP000699975"/>
    </source>
</evidence>
<dbReference type="EMBL" id="JAGSPB010000001">
    <property type="protein sequence ID" value="MBV7265494.1"/>
    <property type="molecule type" value="Genomic_DNA"/>
</dbReference>
<sequence length="185" mass="20463">MIEQGDSCDQTLEIRSGIARAVDYSADGYRQILAFFFAGDFIGLPLCSSHRYSVEAVRGLRFVPHASQRLQTGFPVHDSEPEAIAKAIWQEEKAFIARSLILGRVGVQARVAAFLTYLSQRLELADGMLDFSIPQGDMASYLGTSPETVCRTLRRLRDEGVIAVPSRDRLQILNACQLNVLAEGE</sequence>
<dbReference type="PROSITE" id="PS51063">
    <property type="entry name" value="HTH_CRP_2"/>
    <property type="match status" value="1"/>
</dbReference>